<reference evidence="2 3" key="1">
    <citation type="submission" date="2020-02" db="EMBL/GenBank/DDBJ databases">
        <authorList>
            <person name="Zheng R.K."/>
            <person name="Sun C.M."/>
        </authorList>
    </citation>
    <scope>NUCLEOTIDE SEQUENCE [LARGE SCALE GENOMIC DNA]</scope>
    <source>
        <strain evidence="3">zrk13</strain>
    </source>
</reference>
<evidence type="ECO:0000313" key="3">
    <source>
        <dbReference type="Proteomes" id="UP000514720"/>
    </source>
</evidence>
<protein>
    <submittedName>
        <fullName evidence="2">NusG domain II-containing protein</fullName>
    </submittedName>
</protein>
<evidence type="ECO:0000313" key="2">
    <source>
        <dbReference type="EMBL" id="QMS84460.1"/>
    </source>
</evidence>
<dbReference type="AlphaFoldDB" id="A0A7L7KNW0"/>
<keyword evidence="1" id="KW-1133">Transmembrane helix</keyword>
<keyword evidence="1" id="KW-0812">Transmembrane</keyword>
<keyword evidence="3" id="KW-1185">Reference proteome</keyword>
<keyword evidence="1" id="KW-0472">Membrane</keyword>
<dbReference type="InterPro" id="IPR038690">
    <property type="entry name" value="NusG_2_sf"/>
</dbReference>
<dbReference type="RefSeq" id="WP_258878073.1">
    <property type="nucleotide sequence ID" value="NZ_CP048914.1"/>
</dbReference>
<sequence>MHKSDWILIAVILIVAVSSFLIFRQVTNDNALVDGVAIVYYNNEKIVEIELEDGNYKIFNEDRVINIDEENDIFHVLGSNPYGVYIEYSEQRVRVIDEESPKHICQTQGWTNSPLSPLTCLPNNIIIVVEAKDPNLPDDITG</sequence>
<proteinExistence type="predicted"/>
<dbReference type="Gene3D" id="2.60.320.10">
    <property type="entry name" value="N-utilization substance G protein NusG, insert domain"/>
    <property type="match status" value="1"/>
</dbReference>
<dbReference type="EMBL" id="CP048914">
    <property type="protein sequence ID" value="QMS84460.1"/>
    <property type="molecule type" value="Genomic_DNA"/>
</dbReference>
<dbReference type="Proteomes" id="UP000514720">
    <property type="component" value="Chromosome"/>
</dbReference>
<dbReference type="Pfam" id="PF07009">
    <property type="entry name" value="NusG_II"/>
    <property type="match status" value="1"/>
</dbReference>
<feature type="transmembrane region" description="Helical" evidence="1">
    <location>
        <begin position="6"/>
        <end position="23"/>
    </location>
</feature>
<evidence type="ECO:0000256" key="1">
    <source>
        <dbReference type="SAM" id="Phobius"/>
    </source>
</evidence>
<accession>A0A7L7KNW0</accession>
<organism evidence="2 3">
    <name type="scientific">Candidatus Xianfuyuplasma coldseepsis</name>
    <dbReference type="NCBI Taxonomy" id="2782163"/>
    <lineage>
        <taxon>Bacteria</taxon>
        <taxon>Bacillati</taxon>
        <taxon>Mycoplasmatota</taxon>
        <taxon>Mollicutes</taxon>
        <taxon>Candidatus Izemoplasmatales</taxon>
        <taxon>Candidatus Izemoplasmataceae</taxon>
        <taxon>Candidatus Xianfuyuplasma</taxon>
    </lineage>
</organism>
<name>A0A7L7KNW0_9MOLU</name>
<dbReference type="KEGG" id="xcl:G4Z02_01435"/>
<gene>
    <name evidence="2" type="ORF">G4Z02_01435</name>
</gene>